<dbReference type="EMBL" id="BARV01026344">
    <property type="protein sequence ID" value="GAI39853.1"/>
    <property type="molecule type" value="Genomic_DNA"/>
</dbReference>
<comment type="caution">
    <text evidence="1">The sequence shown here is derived from an EMBL/GenBank/DDBJ whole genome shotgun (WGS) entry which is preliminary data.</text>
</comment>
<protein>
    <submittedName>
        <fullName evidence="1">Uncharacterized protein</fullName>
    </submittedName>
</protein>
<name>X1N8C0_9ZZZZ</name>
<reference evidence="1" key="1">
    <citation type="journal article" date="2014" name="Front. Microbiol.">
        <title>High frequency of phylogenetically diverse reductive dehalogenase-homologous genes in deep subseafloor sedimentary metagenomes.</title>
        <authorList>
            <person name="Kawai M."/>
            <person name="Futagami T."/>
            <person name="Toyoda A."/>
            <person name="Takaki Y."/>
            <person name="Nishi S."/>
            <person name="Hori S."/>
            <person name="Arai W."/>
            <person name="Tsubouchi T."/>
            <person name="Morono Y."/>
            <person name="Uchiyama I."/>
            <person name="Ito T."/>
            <person name="Fujiyama A."/>
            <person name="Inagaki F."/>
            <person name="Takami H."/>
        </authorList>
    </citation>
    <scope>NUCLEOTIDE SEQUENCE</scope>
    <source>
        <strain evidence="1">Expedition CK06-06</strain>
    </source>
</reference>
<organism evidence="1">
    <name type="scientific">marine sediment metagenome</name>
    <dbReference type="NCBI Taxonomy" id="412755"/>
    <lineage>
        <taxon>unclassified sequences</taxon>
        <taxon>metagenomes</taxon>
        <taxon>ecological metagenomes</taxon>
    </lineage>
</organism>
<proteinExistence type="predicted"/>
<gene>
    <name evidence="1" type="ORF">S06H3_42582</name>
</gene>
<sequence>MDTSEAYIQMCDCEEIQQTWAPIVGDYCNPREGFLGHLDSNFVDILYEGHDVYIDAVRCKQQSVFLPRQDQLQEMVGLDLDKLLTRFHYWEDGSGFIKERDELFSMEQLWLAFVMFQLYSKKWDGTKWTG</sequence>
<accession>X1N8C0</accession>
<evidence type="ECO:0000313" key="1">
    <source>
        <dbReference type="EMBL" id="GAI39853.1"/>
    </source>
</evidence>
<dbReference type="AlphaFoldDB" id="X1N8C0"/>